<feature type="transmembrane region" description="Helical" evidence="2">
    <location>
        <begin position="346"/>
        <end position="368"/>
    </location>
</feature>
<feature type="transmembrane region" description="Helical" evidence="2">
    <location>
        <begin position="745"/>
        <end position="771"/>
    </location>
</feature>
<keyword evidence="2" id="KW-1133">Transmembrane helix</keyword>
<keyword evidence="2" id="KW-0472">Membrane</keyword>
<name>A0A9Y1N7J7_9BETA</name>
<keyword evidence="2" id="KW-0812">Transmembrane</keyword>
<reference evidence="3" key="1">
    <citation type="submission" date="2022-09" db="EMBL/GenBank/DDBJ databases">
        <authorList>
            <person name="Vucak M."/>
            <person name="Davison A.J."/>
        </authorList>
    </citation>
    <scope>NUCLEOTIDE SEQUENCE</scope>
    <source>
        <strain evidence="3">Mnat36</strain>
    </source>
</reference>
<reference evidence="3" key="2">
    <citation type="submission" date="2023-06" db="EMBL/GenBank/DDBJ databases">
        <title>Isolation and genome sequencing of cytomegaloviruses from Natal multimammate mice (Mastomys natalensis).</title>
        <authorList>
            <person name="Jarvis M.A."/>
            <person name="Davison A.J."/>
        </authorList>
    </citation>
    <scope>NUCLEOTIDE SEQUENCE</scope>
    <source>
        <strain evidence="3">Mnat36</strain>
    </source>
</reference>
<protein>
    <submittedName>
        <fullName evidence="3">Membrane protein m20</fullName>
    </submittedName>
</protein>
<evidence type="ECO:0000313" key="3">
    <source>
        <dbReference type="EMBL" id="WEG68885.1"/>
    </source>
</evidence>
<feature type="transmembrane region" description="Helical" evidence="2">
    <location>
        <begin position="263"/>
        <end position="288"/>
    </location>
</feature>
<proteinExistence type="predicted"/>
<evidence type="ECO:0000256" key="1">
    <source>
        <dbReference type="SAM" id="MobiDB-lite"/>
    </source>
</evidence>
<gene>
    <name evidence="3" type="primary">m20</name>
</gene>
<evidence type="ECO:0000256" key="2">
    <source>
        <dbReference type="SAM" id="Phobius"/>
    </source>
</evidence>
<organism evidence="3">
    <name type="scientific">Mastomys natalensis cytomegalovirus 1</name>
    <dbReference type="NCBI Taxonomy" id="2973541"/>
    <lineage>
        <taxon>Viruses</taxon>
        <taxon>Duplodnaviria</taxon>
        <taxon>Heunggongvirae</taxon>
        <taxon>Peploviricota</taxon>
        <taxon>Herviviricetes</taxon>
        <taxon>Herpesvirales</taxon>
        <taxon>Orthoherpesviridae</taxon>
        <taxon>Betaherpesvirinae</taxon>
        <taxon>Muromegalovirus</taxon>
    </lineage>
</organism>
<dbReference type="EMBL" id="OP429122">
    <property type="protein sequence ID" value="WEG68885.1"/>
    <property type="molecule type" value="Genomic_DNA"/>
</dbReference>
<sequence>MPIPPGCQARHFSPAACGTGLPRGCAASGAFIGTFLGALFFSGVRGGRLAANASEGCLIGSDAGGSGPLDWVDLAGSMSGAKATATTERDASGRFVLTCRVSVPEAIWGVVDAGTWLPTAHWRLSYRDGSFRQTPSLYRQWGAYGTGNFTWVNAGNRPWGDFCSGSRRHGVDLGCLEIVTKFRLRKSLGRAARMEIAAISCVAKFTSVPDGRYSIVMGIFPVNASSSDWSVRDVGTPTWTHGDVGGSVADREYDGVGVEYVKFLVGLVAAVGAFVIVGGFAMLVYITYTVARAWCRRRMDDAIRGRLIAAALRRGEAPGEGNWNLYGLGLAPRPPRGHPDNRRLPAAVAGIVPAVVAASVAVAAITALPGAYGVDERTFWSGGLGSGLPGDSHHGRRSPFREGAGDEAGQHCPRPSVLQASLEDAREALGGPPHVDTHLKFECPALGKKCEALCRFSGSGQFFDAVLSWAAESGHASDDVRRDWRDHECDVRRSCKIDRSASKDTDGASPPAKMVCGFSGVCRWDFGLKGNDLAGVYRCALYYAPEFLDLPDQGSARGQVSVEPGSIAELALQPVVAESSVLGCTPPTGTPSIESIITFTIIYYRHGVFNWTVDGPLDEDGVPRPIGAGAIVFNRTHTAVYEGEEGRARSFVKPPVDTVTGREDGMLKFTFTAFKPGVYHGLFVLDTLRRFSCVLTVPEDPCDLAKPGRSGNFATAAAIRLPGTTDGDTDVRDTYPSIELDPAELYYKSAALIGLLLAFLAAVVTAAACVWRRRDAASIAEDAYMDAMDDGEEETVAELVQEEQPVATDDGVQRGGDGIVVVHRSAESMEG</sequence>
<feature type="region of interest" description="Disordered" evidence="1">
    <location>
        <begin position="385"/>
        <end position="413"/>
    </location>
</feature>
<accession>A0A9Y1N7J7</accession>